<organism evidence="1 2">
    <name type="scientific">Desulfofervidus auxilii</name>
    <dbReference type="NCBI Taxonomy" id="1621989"/>
    <lineage>
        <taxon>Bacteria</taxon>
        <taxon>Pseudomonadati</taxon>
        <taxon>Thermodesulfobacteriota</taxon>
        <taxon>Candidatus Desulfofervidia</taxon>
        <taxon>Candidatus Desulfofervidales</taxon>
        <taxon>Candidatus Desulfofervidaceae</taxon>
        <taxon>Candidatus Desulfofervidus</taxon>
    </lineage>
</organism>
<dbReference type="AlphaFoldDB" id="A0A7U4QKN6"/>
<dbReference type="Proteomes" id="UP000070560">
    <property type="component" value="Chromosome"/>
</dbReference>
<sequence length="39" mass="4518">MDYTSISVEAKRFEKKANDDKEISEMPKKITKKIEEGIS</sequence>
<evidence type="ECO:0000313" key="2">
    <source>
        <dbReference type="Proteomes" id="UP000070560"/>
    </source>
</evidence>
<protein>
    <submittedName>
        <fullName evidence="1">Uncharacterized protein</fullName>
    </submittedName>
</protein>
<proteinExistence type="predicted"/>
<name>A0A7U4QKN6_DESA2</name>
<dbReference type="KEGG" id="daw:HS1_001294"/>
<evidence type="ECO:0000313" key="1">
    <source>
        <dbReference type="EMBL" id="AMM41098.1"/>
    </source>
</evidence>
<dbReference type="EMBL" id="CP013015">
    <property type="protein sequence ID" value="AMM41098.1"/>
    <property type="molecule type" value="Genomic_DNA"/>
</dbReference>
<gene>
    <name evidence="1" type="ORF">HS1_001294</name>
</gene>
<keyword evidence="2" id="KW-1185">Reference proteome</keyword>
<reference evidence="1 2" key="1">
    <citation type="submission" date="2015-10" db="EMBL/GenBank/DDBJ databases">
        <title>Candidatus Desulfofervidus auxilii, a hydrogenotrophic sulfate-reducing bacterium involved in the thermophilic anaerobic oxidation of methane.</title>
        <authorList>
            <person name="Krukenberg V."/>
            <person name="Richter M."/>
            <person name="Wegener G."/>
        </authorList>
    </citation>
    <scope>NUCLEOTIDE SEQUENCE [LARGE SCALE GENOMIC DNA]</scope>
    <source>
        <strain evidence="1 2">HS1</strain>
    </source>
</reference>
<accession>A0A7U4QKN6</accession>